<dbReference type="EMBL" id="JAWNFU010000001">
    <property type="protein sequence ID" value="MDY5152547.1"/>
    <property type="molecule type" value="Genomic_DNA"/>
</dbReference>
<dbReference type="CDD" id="cd09727">
    <property type="entry name" value="Cas6_I-E"/>
    <property type="match status" value="1"/>
</dbReference>
<keyword evidence="3" id="KW-1185">Reference proteome</keyword>
<accession>A0A1G7EHP3</accession>
<name>A0A1G7EHP3_9ACTO</name>
<evidence type="ECO:0000313" key="3">
    <source>
        <dbReference type="Proteomes" id="UP000182744"/>
    </source>
</evidence>
<dbReference type="SMART" id="SM01101">
    <property type="entry name" value="CRISPR_assoc"/>
    <property type="match status" value="1"/>
</dbReference>
<dbReference type="NCBIfam" id="TIGR01907">
    <property type="entry name" value="casE_Cse3"/>
    <property type="match status" value="1"/>
</dbReference>
<reference evidence="2" key="1">
    <citation type="submission" date="2016-10" db="EMBL/GenBank/DDBJ databases">
        <authorList>
            <person name="de Groot N.N."/>
        </authorList>
    </citation>
    <scope>NUCLEOTIDE SEQUENCE [LARGE SCALE GENOMIC DNA]</scope>
    <source>
        <strain evidence="2">DSM 20639</strain>
    </source>
</reference>
<dbReference type="RefSeq" id="WP_074663686.1">
    <property type="nucleotide sequence ID" value="NZ_FNAU01000018.1"/>
</dbReference>
<dbReference type="Pfam" id="PF08798">
    <property type="entry name" value="CRISPR_assoc"/>
    <property type="match status" value="1"/>
</dbReference>
<dbReference type="Proteomes" id="UP000182744">
    <property type="component" value="Unassembled WGS sequence"/>
</dbReference>
<protein>
    <submittedName>
        <fullName evidence="2">CRISPR system Cascade subunit CasE</fullName>
    </submittedName>
    <submittedName>
        <fullName evidence="1">Type I-E CRISPR-associated protein Cas6/Cse3/CasE</fullName>
    </submittedName>
</protein>
<dbReference type="SUPFAM" id="SSF117987">
    <property type="entry name" value="CRISPR-associated protein"/>
    <property type="match status" value="2"/>
</dbReference>
<sequence>MSTFTRVLLNPARRQGRKYLTNPHALHAAVQASFPSDVVVKDERILWRLDQRGHQHTLYIVGPEKPTAAHIVDEAGWEARPQETADYDRLLDRISEGQEWNFELLANPTKTINRGRAKRGKVVAHLSIPEQTKWLFGKAESLGVDFGSAEQPSFQVTESKPLNFVKRAADGNSQHRIHLVTARFAGSLKVVDANKLRYGLVNGIGRAKGYGCGLLTLARGRV</sequence>
<dbReference type="Gene3D" id="3.30.70.1210">
    <property type="entry name" value="Crispr-associated protein, domain 2"/>
    <property type="match status" value="1"/>
</dbReference>
<dbReference type="EMBL" id="FNAU01000018">
    <property type="protein sequence ID" value="SDE63210.1"/>
    <property type="molecule type" value="Genomic_DNA"/>
</dbReference>
<evidence type="ECO:0000313" key="2">
    <source>
        <dbReference type="EMBL" id="SDE63210.1"/>
    </source>
</evidence>
<dbReference type="InterPro" id="IPR010179">
    <property type="entry name" value="CRISPR-assoc_prot_Cse3"/>
</dbReference>
<evidence type="ECO:0000313" key="1">
    <source>
        <dbReference type="EMBL" id="MDY5152547.1"/>
    </source>
</evidence>
<organism evidence="2 3">
    <name type="scientific">Actinobaculum suis</name>
    <dbReference type="NCBI Taxonomy" id="1657"/>
    <lineage>
        <taxon>Bacteria</taxon>
        <taxon>Bacillati</taxon>
        <taxon>Actinomycetota</taxon>
        <taxon>Actinomycetes</taxon>
        <taxon>Actinomycetales</taxon>
        <taxon>Actinomycetaceae</taxon>
        <taxon>Actinobaculum</taxon>
    </lineage>
</organism>
<dbReference type="AlphaFoldDB" id="A0A1G7EHP3"/>
<proteinExistence type="predicted"/>
<dbReference type="Gene3D" id="3.30.70.1200">
    <property type="entry name" value="Crispr-associated protein, domain 1"/>
    <property type="match status" value="1"/>
</dbReference>
<dbReference type="Proteomes" id="UP001273799">
    <property type="component" value="Unassembled WGS sequence"/>
</dbReference>
<gene>
    <name evidence="1" type="primary">cas6e</name>
    <name evidence="1" type="ORF">R6G71_00530</name>
    <name evidence="2" type="ORF">SAMN05421878_1186</name>
</gene>
<reference evidence="1" key="3">
    <citation type="submission" date="2023-10" db="EMBL/GenBank/DDBJ databases">
        <title>Whole Genome based description of the genera Actinobaculum and Actinotignum reveals a complex phylogenetic relationship within the species included in the genus Actinotignum.</title>
        <authorList>
            <person name="Jensen C.S."/>
            <person name="Dargis R."/>
            <person name="Kemp M."/>
            <person name="Christensen J.J."/>
        </authorList>
    </citation>
    <scope>NUCLEOTIDE SEQUENCE</scope>
    <source>
        <strain evidence="1">Actinobaculum_suis_CCUG19206T</strain>
    </source>
</reference>
<reference evidence="3" key="2">
    <citation type="submission" date="2016-10" db="EMBL/GenBank/DDBJ databases">
        <authorList>
            <person name="Varghese N."/>
        </authorList>
    </citation>
    <scope>NUCLEOTIDE SEQUENCE [LARGE SCALE GENOMIC DNA]</scope>
    <source>
        <strain evidence="3">DSM 20639</strain>
    </source>
</reference>